<evidence type="ECO:0000256" key="1">
    <source>
        <dbReference type="ARBA" id="ARBA00004173"/>
    </source>
</evidence>
<dbReference type="GO" id="GO:0006826">
    <property type="term" value="P:iron ion transport"/>
    <property type="evidence" value="ECO:0007669"/>
    <property type="project" value="UniProtKB-KW"/>
</dbReference>
<feature type="non-terminal residue" evidence="14">
    <location>
        <position position="1"/>
    </location>
</feature>
<dbReference type="FunFam" id="3.30.920.10:FF:000004">
    <property type="entry name" value="Mitochondrial chaperone Frataxin"/>
    <property type="match status" value="1"/>
</dbReference>
<evidence type="ECO:0000256" key="3">
    <source>
        <dbReference type="ARBA" id="ARBA00013107"/>
    </source>
</evidence>
<evidence type="ECO:0000256" key="11">
    <source>
        <dbReference type="ARBA" id="ARBA00023128"/>
    </source>
</evidence>
<dbReference type="Proteomes" id="UP000258309">
    <property type="component" value="Unassembled WGS sequence"/>
</dbReference>
<keyword evidence="6" id="KW-0410">Iron transport</keyword>
<dbReference type="InterPro" id="IPR020895">
    <property type="entry name" value="Frataxin_CS"/>
</dbReference>
<dbReference type="GO" id="GO:0016226">
    <property type="term" value="P:iron-sulfur cluster assembly"/>
    <property type="evidence" value="ECO:0007669"/>
    <property type="project" value="InterPro"/>
</dbReference>
<feature type="region of interest" description="Disordered" evidence="13">
    <location>
        <begin position="57"/>
        <end position="84"/>
    </location>
</feature>
<dbReference type="STRING" id="5539.A0A3E2H4A6"/>
<evidence type="ECO:0000256" key="4">
    <source>
        <dbReference type="ARBA" id="ARBA00022434"/>
    </source>
</evidence>
<dbReference type="SMART" id="SM01219">
    <property type="entry name" value="Frataxin_Cyay"/>
    <property type="match status" value="1"/>
</dbReference>
<keyword evidence="9" id="KW-0408">Iron</keyword>
<evidence type="ECO:0000256" key="6">
    <source>
        <dbReference type="ARBA" id="ARBA00022496"/>
    </source>
</evidence>
<evidence type="ECO:0000256" key="12">
    <source>
        <dbReference type="ARBA" id="ARBA00047990"/>
    </source>
</evidence>
<dbReference type="GO" id="GO:0006879">
    <property type="term" value="P:intracellular iron ion homeostasis"/>
    <property type="evidence" value="ECO:0007669"/>
    <property type="project" value="UniProtKB-KW"/>
</dbReference>
<evidence type="ECO:0000256" key="10">
    <source>
        <dbReference type="ARBA" id="ARBA00023065"/>
    </source>
</evidence>
<dbReference type="GO" id="GO:0008199">
    <property type="term" value="F:ferric iron binding"/>
    <property type="evidence" value="ECO:0007669"/>
    <property type="project" value="InterPro"/>
</dbReference>
<dbReference type="Gene3D" id="3.30.920.10">
    <property type="entry name" value="Frataxin/CyaY"/>
    <property type="match status" value="1"/>
</dbReference>
<dbReference type="PROSITE" id="PS50810">
    <property type="entry name" value="FRATAXIN_2"/>
    <property type="match status" value="1"/>
</dbReference>
<dbReference type="GO" id="GO:0008198">
    <property type="term" value="F:ferrous iron binding"/>
    <property type="evidence" value="ECO:0007669"/>
    <property type="project" value="TreeGrafter"/>
</dbReference>
<dbReference type="Pfam" id="PF01491">
    <property type="entry name" value="Frataxin_Cyay"/>
    <property type="match status" value="1"/>
</dbReference>
<evidence type="ECO:0000313" key="15">
    <source>
        <dbReference type="Proteomes" id="UP000258309"/>
    </source>
</evidence>
<evidence type="ECO:0000256" key="8">
    <source>
        <dbReference type="ARBA" id="ARBA00023002"/>
    </source>
</evidence>
<dbReference type="InterPro" id="IPR017789">
    <property type="entry name" value="Frataxin"/>
</dbReference>
<dbReference type="EC" id="1.16.3.1" evidence="3"/>
<sequence>MTRSAISKVTQSVTRQGRLFVPQRTSSVAAFHTFRQLTVPTRYQSFWIAPKYTQRSFSSTRPPLKGLSPESEDPKPREPQQQEFLKTPAELTIQEYNELSDEYLNNIVEKFEELQELRDDVDVEYSAGVLTLTFPPNGTYVINKQPPNKQIWLSSPLSGPKRYDFVIIGDSQRSKEGTGSGGWVYLRDESTLDSLLLKELGVQLGPDPKAVPNPEVAE</sequence>
<organism evidence="14 15">
    <name type="scientific">Scytalidium lignicola</name>
    <name type="common">Hyphomycete</name>
    <dbReference type="NCBI Taxonomy" id="5539"/>
    <lineage>
        <taxon>Eukaryota</taxon>
        <taxon>Fungi</taxon>
        <taxon>Dikarya</taxon>
        <taxon>Ascomycota</taxon>
        <taxon>Pezizomycotina</taxon>
        <taxon>Leotiomycetes</taxon>
        <taxon>Leotiomycetes incertae sedis</taxon>
        <taxon>Scytalidium</taxon>
    </lineage>
</organism>
<dbReference type="SUPFAM" id="SSF55387">
    <property type="entry name" value="Frataxin/Nqo15-like"/>
    <property type="match status" value="1"/>
</dbReference>
<dbReference type="GO" id="GO:0004322">
    <property type="term" value="F:ferroxidase activity"/>
    <property type="evidence" value="ECO:0007669"/>
    <property type="project" value="UniProtKB-EC"/>
</dbReference>
<comment type="catalytic activity">
    <reaction evidence="12">
        <text>4 Fe(2+) + O2 + 4 H(+) = 4 Fe(3+) + 2 H2O</text>
        <dbReference type="Rhea" id="RHEA:11148"/>
        <dbReference type="ChEBI" id="CHEBI:15377"/>
        <dbReference type="ChEBI" id="CHEBI:15378"/>
        <dbReference type="ChEBI" id="CHEBI:15379"/>
        <dbReference type="ChEBI" id="CHEBI:29033"/>
        <dbReference type="ChEBI" id="CHEBI:29034"/>
        <dbReference type="EC" id="1.16.3.1"/>
    </reaction>
</comment>
<proteinExistence type="inferred from homology"/>
<dbReference type="OrthoDB" id="1897642at2759"/>
<dbReference type="NCBIfam" id="TIGR03422">
    <property type="entry name" value="mito_frataxin"/>
    <property type="match status" value="1"/>
</dbReference>
<evidence type="ECO:0000256" key="2">
    <source>
        <dbReference type="ARBA" id="ARBA00008183"/>
    </source>
</evidence>
<gene>
    <name evidence="14" type="ORF">B7463_g8104</name>
</gene>
<evidence type="ECO:0000313" key="14">
    <source>
        <dbReference type="EMBL" id="RFU28230.1"/>
    </source>
</evidence>
<accession>A0A3E2H4A6</accession>
<dbReference type="AlphaFoldDB" id="A0A3E2H4A6"/>
<dbReference type="OMA" id="YSEHYFN"/>
<evidence type="ECO:0000256" key="9">
    <source>
        <dbReference type="ARBA" id="ARBA00023004"/>
    </source>
</evidence>
<dbReference type="InterPro" id="IPR036524">
    <property type="entry name" value="Frataxin/CyaY_sf"/>
</dbReference>
<dbReference type="PROSITE" id="PS01344">
    <property type="entry name" value="FRATAXIN_1"/>
    <property type="match status" value="1"/>
</dbReference>
<comment type="caution">
    <text evidence="14">The sequence shown here is derived from an EMBL/GenBank/DDBJ whole genome shotgun (WGS) entry which is preliminary data.</text>
</comment>
<comment type="subcellular location">
    <subcellularLocation>
        <location evidence="1">Mitochondrion</location>
    </subcellularLocation>
</comment>
<keyword evidence="8" id="KW-0560">Oxidoreductase</keyword>
<comment type="similarity">
    <text evidence="2">Belongs to the frataxin family.</text>
</comment>
<dbReference type="GO" id="GO:0005739">
    <property type="term" value="C:mitochondrion"/>
    <property type="evidence" value="ECO:0007669"/>
    <property type="project" value="UniProtKB-SubCell"/>
</dbReference>
<dbReference type="InterPro" id="IPR002908">
    <property type="entry name" value="Frataxin/CyaY"/>
</dbReference>
<name>A0A3E2H4A6_SCYLI</name>
<dbReference type="EMBL" id="NCSJ02000171">
    <property type="protein sequence ID" value="RFU28230.1"/>
    <property type="molecule type" value="Genomic_DNA"/>
</dbReference>
<keyword evidence="10" id="KW-0406">Ion transport</keyword>
<dbReference type="PANTHER" id="PTHR16821:SF2">
    <property type="entry name" value="FRATAXIN, MITOCHONDRIAL"/>
    <property type="match status" value="1"/>
</dbReference>
<keyword evidence="7" id="KW-0809">Transit peptide</keyword>
<dbReference type="PANTHER" id="PTHR16821">
    <property type="entry name" value="FRATAXIN"/>
    <property type="match status" value="1"/>
</dbReference>
<dbReference type="GO" id="GO:0051537">
    <property type="term" value="F:2 iron, 2 sulfur cluster binding"/>
    <property type="evidence" value="ECO:0007669"/>
    <property type="project" value="TreeGrafter"/>
</dbReference>
<protein>
    <recommendedName>
        <fullName evidence="3">ferroxidase</fullName>
        <ecNumber evidence="3">1.16.3.1</ecNumber>
    </recommendedName>
</protein>
<keyword evidence="11" id="KW-0496">Mitochondrion</keyword>
<dbReference type="NCBIfam" id="TIGR03421">
    <property type="entry name" value="FeS_CyaY"/>
    <property type="match status" value="1"/>
</dbReference>
<keyword evidence="5" id="KW-0813">Transport</keyword>
<feature type="non-terminal residue" evidence="14">
    <location>
        <position position="218"/>
    </location>
</feature>
<evidence type="ECO:0000256" key="5">
    <source>
        <dbReference type="ARBA" id="ARBA00022448"/>
    </source>
</evidence>
<evidence type="ECO:0000256" key="13">
    <source>
        <dbReference type="SAM" id="MobiDB-lite"/>
    </source>
</evidence>
<dbReference type="GO" id="GO:0034986">
    <property type="term" value="F:iron chaperone activity"/>
    <property type="evidence" value="ECO:0007669"/>
    <property type="project" value="TreeGrafter"/>
</dbReference>
<keyword evidence="15" id="KW-1185">Reference proteome</keyword>
<reference evidence="14 15" key="1">
    <citation type="submission" date="2018-05" db="EMBL/GenBank/DDBJ databases">
        <title>Draft genome sequence of Scytalidium lignicola DSM 105466, a ubiquitous saprotrophic fungus.</title>
        <authorList>
            <person name="Buettner E."/>
            <person name="Gebauer A.M."/>
            <person name="Hofrichter M."/>
            <person name="Liers C."/>
            <person name="Kellner H."/>
        </authorList>
    </citation>
    <scope>NUCLEOTIDE SEQUENCE [LARGE SCALE GENOMIC DNA]</scope>
    <source>
        <strain evidence="14 15">DSM 105466</strain>
    </source>
</reference>
<evidence type="ECO:0000256" key="7">
    <source>
        <dbReference type="ARBA" id="ARBA00022946"/>
    </source>
</evidence>
<keyword evidence="4" id="KW-0409">Iron storage</keyword>